<dbReference type="GO" id="GO:0030014">
    <property type="term" value="C:CCR4-NOT complex"/>
    <property type="evidence" value="ECO:0000318"/>
    <property type="project" value="GO_Central"/>
</dbReference>
<evidence type="ECO:0000313" key="1">
    <source>
        <dbReference type="EMBL" id="EGF84419.1"/>
    </source>
</evidence>
<accession>F4NUI7</accession>
<dbReference type="PANTHER" id="PTHR12979">
    <property type="entry name" value="CCR4-NOT TRANSCRIPTION COMPLEX SUBUNIT 10"/>
    <property type="match status" value="1"/>
</dbReference>
<keyword evidence="2" id="KW-1185">Reference proteome</keyword>
<dbReference type="InParanoid" id="F4NUI7"/>
<name>F4NUI7_BATDJ</name>
<proteinExistence type="predicted"/>
<organism evidence="1 2">
    <name type="scientific">Batrachochytrium dendrobatidis (strain JAM81 / FGSC 10211)</name>
    <name type="common">Frog chytrid fungus</name>
    <dbReference type="NCBI Taxonomy" id="684364"/>
    <lineage>
        <taxon>Eukaryota</taxon>
        <taxon>Fungi</taxon>
        <taxon>Fungi incertae sedis</taxon>
        <taxon>Chytridiomycota</taxon>
        <taxon>Chytridiomycota incertae sedis</taxon>
        <taxon>Chytridiomycetes</taxon>
        <taxon>Rhizophydiales</taxon>
        <taxon>Rhizophydiales incertae sedis</taxon>
        <taxon>Batrachochytrium</taxon>
    </lineage>
</organism>
<dbReference type="RefSeq" id="XP_006675574.1">
    <property type="nucleotide sequence ID" value="XM_006675511.1"/>
</dbReference>
<dbReference type="PANTHER" id="PTHR12979:SF5">
    <property type="entry name" value="CCR4-NOT TRANSCRIPTION COMPLEX SUBUNIT 10"/>
    <property type="match status" value="1"/>
</dbReference>
<dbReference type="GO" id="GO:0006402">
    <property type="term" value="P:mRNA catabolic process"/>
    <property type="evidence" value="ECO:0000318"/>
    <property type="project" value="GO_Central"/>
</dbReference>
<dbReference type="GO" id="GO:0017148">
    <property type="term" value="P:negative regulation of translation"/>
    <property type="evidence" value="ECO:0000318"/>
    <property type="project" value="GO_Central"/>
</dbReference>
<dbReference type="HOGENOM" id="CLU_384000_0_0_1"/>
<dbReference type="STRING" id="684364.F4NUI7"/>
<dbReference type="Proteomes" id="UP000007241">
    <property type="component" value="Unassembled WGS sequence"/>
</dbReference>
<dbReference type="OrthoDB" id="10656450at2759"/>
<reference evidence="1 2" key="1">
    <citation type="submission" date="2009-12" db="EMBL/GenBank/DDBJ databases">
        <title>The draft genome of Batrachochytrium dendrobatidis.</title>
        <authorList>
            <consortium name="US DOE Joint Genome Institute (JGI-PGF)"/>
            <person name="Kuo A."/>
            <person name="Salamov A."/>
            <person name="Schmutz J."/>
            <person name="Lucas S."/>
            <person name="Pitluck S."/>
            <person name="Rosenblum E."/>
            <person name="Stajich J."/>
            <person name="Eisen M."/>
            <person name="Grigoriev I.V."/>
        </authorList>
    </citation>
    <scope>NUCLEOTIDE SEQUENCE [LARGE SCALE GENOMIC DNA]</scope>
    <source>
        <strain evidence="2">JAM81 / FGSC 10211</strain>
    </source>
</reference>
<evidence type="ECO:0000313" key="2">
    <source>
        <dbReference type="Proteomes" id="UP000007241"/>
    </source>
</evidence>
<evidence type="ECO:0008006" key="3">
    <source>
        <dbReference type="Google" id="ProtNLM"/>
    </source>
</evidence>
<protein>
    <recommendedName>
        <fullName evidence="3">CCR4-NOT transcription complex subunit 10</fullName>
    </recommendedName>
</protein>
<dbReference type="InterPro" id="IPR039740">
    <property type="entry name" value="CNOT10"/>
</dbReference>
<dbReference type="GeneID" id="18237947"/>
<dbReference type="EMBL" id="GL882879">
    <property type="protein sequence ID" value="EGF84419.1"/>
    <property type="molecule type" value="Genomic_DNA"/>
</dbReference>
<sequence length="720" mass="81057">MDSGMLHSAIGTRHQEIHTVYSIVSLRYSDAALAYKQGNYLDYILYLNMASCAISDFQTQAKSLDQSTSSNTVLSDMERRISHSKLVAAMHRYKLFLSNDSEHPQSDITAADYLCQLEKIATDRYLLHHTVDIAAARSKHIMDSLKNFMYTPLAIPNVIDALYHAVKNADQIKNSLAMQSALETHSVTTLNLNSDATPPSLNTHHKPYLSDDDFTADLDNEFDDLYDKEFGKRIEDEIAKIPLPPLIADLASSHYNLALEYFNLGLYIDSIHLLNPLLEELESLDLGLALMTCMLAIEVLVTLDRYTDCVRVITMIETCILPFSNDSDTKQTDLIKSSSLQSESRCLNQIPIQNYKQQIHSAIPCMYFGSLLLLISVLRTRVSLMDPTSPEKALANVEKVERILSETLNALAPISKPDASAVQNNTKEATIHSKTQSDLKIELQHLMVSMKTQALCQLKQYDAAVDVLLNCLDFCLIPNVKPYIVSTENITVQSATTSKPVDTAMMTTRMMWPSWAIRHLAMVNIDCGFAHASMALLNRVAIMNQFSGIQKNDYKKADEYHHTTTLASIHTFYSHSTPSVDMANMYQTLLMKSKPTQPSHVYLLRWLESIVSKSIAQQQMYQESWISIVPDQSLSMPSSIRDYNIRVQIQPPLGQLLTSHLNEALGTGMDFIERGITSLLVTYLLCDVDSQVSDRDAIQTQFLMVLELIQKWVKSYHATQ</sequence>
<dbReference type="AlphaFoldDB" id="F4NUI7"/>
<gene>
    <name evidence="1" type="ORF">BATDEDRAFT_22454</name>
</gene>